<protein>
    <submittedName>
        <fullName evidence="1">7775_t:CDS:1</fullName>
    </submittedName>
</protein>
<sequence>EINSDSDNESTNEPVGRQFMGIWKEIELVEEVSQGIYKGICIHCNKEFNQNIAKVYHFNLLQIELKSKHTKNKELTVNDIYILVNSLFDNIEEKNNNSQDDEIDHATILDSIYSTVTTKNLKLEI</sequence>
<gene>
    <name evidence="1" type="ORF">RFULGI_LOCUS13161</name>
</gene>
<evidence type="ECO:0000313" key="2">
    <source>
        <dbReference type="Proteomes" id="UP000789396"/>
    </source>
</evidence>
<reference evidence="1" key="1">
    <citation type="submission" date="2021-06" db="EMBL/GenBank/DDBJ databases">
        <authorList>
            <person name="Kallberg Y."/>
            <person name="Tangrot J."/>
            <person name="Rosling A."/>
        </authorList>
    </citation>
    <scope>NUCLEOTIDE SEQUENCE</scope>
    <source>
        <strain evidence="1">IN212</strain>
    </source>
</reference>
<dbReference type="Proteomes" id="UP000789396">
    <property type="component" value="Unassembled WGS sequence"/>
</dbReference>
<dbReference type="EMBL" id="CAJVPZ010033706">
    <property type="protein sequence ID" value="CAG8745030.1"/>
    <property type="molecule type" value="Genomic_DNA"/>
</dbReference>
<dbReference type="OrthoDB" id="2446120at2759"/>
<evidence type="ECO:0000313" key="1">
    <source>
        <dbReference type="EMBL" id="CAG8745030.1"/>
    </source>
</evidence>
<proteinExistence type="predicted"/>
<dbReference type="AlphaFoldDB" id="A0A9N9NNR1"/>
<organism evidence="1 2">
    <name type="scientific">Racocetra fulgida</name>
    <dbReference type="NCBI Taxonomy" id="60492"/>
    <lineage>
        <taxon>Eukaryota</taxon>
        <taxon>Fungi</taxon>
        <taxon>Fungi incertae sedis</taxon>
        <taxon>Mucoromycota</taxon>
        <taxon>Glomeromycotina</taxon>
        <taxon>Glomeromycetes</taxon>
        <taxon>Diversisporales</taxon>
        <taxon>Gigasporaceae</taxon>
        <taxon>Racocetra</taxon>
    </lineage>
</organism>
<name>A0A9N9NNR1_9GLOM</name>
<feature type="non-terminal residue" evidence="1">
    <location>
        <position position="1"/>
    </location>
</feature>
<feature type="non-terminal residue" evidence="1">
    <location>
        <position position="125"/>
    </location>
</feature>
<accession>A0A9N9NNR1</accession>
<comment type="caution">
    <text evidence="1">The sequence shown here is derived from an EMBL/GenBank/DDBJ whole genome shotgun (WGS) entry which is preliminary data.</text>
</comment>
<keyword evidence="2" id="KW-1185">Reference proteome</keyword>